<proteinExistence type="predicted"/>
<accession>A0A8J3UH10</accession>
<evidence type="ECO:0000256" key="1">
    <source>
        <dbReference type="SAM" id="MobiDB-lite"/>
    </source>
</evidence>
<feature type="compositionally biased region" description="Low complexity" evidence="1">
    <location>
        <begin position="160"/>
        <end position="199"/>
    </location>
</feature>
<name>A0A8J3UH10_9ACTN</name>
<feature type="compositionally biased region" description="Low complexity" evidence="1">
    <location>
        <begin position="132"/>
        <end position="146"/>
    </location>
</feature>
<dbReference type="Proteomes" id="UP000644610">
    <property type="component" value="Unassembled WGS sequence"/>
</dbReference>
<reference evidence="3" key="1">
    <citation type="submission" date="2021-01" db="EMBL/GenBank/DDBJ databases">
        <title>Whole genome shotgun sequence of Planotetraspora silvatica NBRC 100141.</title>
        <authorList>
            <person name="Komaki H."/>
            <person name="Tamura T."/>
        </authorList>
    </citation>
    <scope>NUCLEOTIDE SEQUENCE</scope>
    <source>
        <strain evidence="3">NBRC 100141</strain>
    </source>
</reference>
<gene>
    <name evidence="3" type="ORF">Psi02_15670</name>
</gene>
<comment type="caution">
    <text evidence="3">The sequence shown here is derived from an EMBL/GenBank/DDBJ whole genome shotgun (WGS) entry which is preliminary data.</text>
</comment>
<feature type="region of interest" description="Disordered" evidence="1">
    <location>
        <begin position="38"/>
        <end position="60"/>
    </location>
</feature>
<feature type="chain" id="PRO_5035279970" evidence="2">
    <location>
        <begin position="20"/>
        <end position="280"/>
    </location>
</feature>
<dbReference type="EMBL" id="BOOQ01000009">
    <property type="protein sequence ID" value="GII45143.1"/>
    <property type="molecule type" value="Genomic_DNA"/>
</dbReference>
<keyword evidence="4" id="KW-1185">Reference proteome</keyword>
<protein>
    <submittedName>
        <fullName evidence="3">Uncharacterized protein</fullName>
    </submittedName>
</protein>
<keyword evidence="2" id="KW-0732">Signal</keyword>
<dbReference type="AlphaFoldDB" id="A0A8J3UH10"/>
<evidence type="ECO:0000313" key="3">
    <source>
        <dbReference type="EMBL" id="GII45143.1"/>
    </source>
</evidence>
<sequence>MLVVGLTAPAVLASGMLMAEITGYEATARGATGGSIQAAGKAKSPLHPQAPTSAGDMARDGEAYDFSQGTIQNVSMPGLPTGHPHGRMATGLQDPRGAETKHLPNIQSVANAETQDVAGGKKPGVLADGRHAVLPGAPGAAAPVAAQDATKDSAQDTAHDAAQNAAPNAVPPGAAAPADAAGSASSDAANAAPAAGAVPGRQVMEPTAVPPPSGPSRVYGQLIIIRKPPVAPQAAAGKARPVAVPKAPPVEKKEQAELTCALDWQDTWLWDLCKERGGQP</sequence>
<evidence type="ECO:0000256" key="2">
    <source>
        <dbReference type="SAM" id="SignalP"/>
    </source>
</evidence>
<organism evidence="3 4">
    <name type="scientific">Planotetraspora silvatica</name>
    <dbReference type="NCBI Taxonomy" id="234614"/>
    <lineage>
        <taxon>Bacteria</taxon>
        <taxon>Bacillati</taxon>
        <taxon>Actinomycetota</taxon>
        <taxon>Actinomycetes</taxon>
        <taxon>Streptosporangiales</taxon>
        <taxon>Streptosporangiaceae</taxon>
        <taxon>Planotetraspora</taxon>
    </lineage>
</organism>
<feature type="compositionally biased region" description="Basic and acidic residues" evidence="1">
    <location>
        <begin position="149"/>
        <end position="159"/>
    </location>
</feature>
<feature type="signal peptide" evidence="2">
    <location>
        <begin position="1"/>
        <end position="19"/>
    </location>
</feature>
<feature type="region of interest" description="Disordered" evidence="1">
    <location>
        <begin position="112"/>
        <end position="215"/>
    </location>
</feature>
<evidence type="ECO:0000313" key="4">
    <source>
        <dbReference type="Proteomes" id="UP000644610"/>
    </source>
</evidence>